<evidence type="ECO:0000256" key="12">
    <source>
        <dbReference type="RuleBase" id="RU003357"/>
    </source>
</evidence>
<dbReference type="PROSITE" id="PS52016">
    <property type="entry name" value="TONB_DEPENDENT_REC_3"/>
    <property type="match status" value="1"/>
</dbReference>
<comment type="subcellular location">
    <subcellularLocation>
        <location evidence="1 11">Cell outer membrane</location>
        <topology evidence="1 11">Multi-pass membrane protein</topology>
    </subcellularLocation>
</comment>
<reference evidence="17 18" key="1">
    <citation type="submission" date="2019-06" db="EMBL/GenBank/DDBJ databases">
        <title>Whole genome sequence for Cellvibrionaceae sp. R142.</title>
        <authorList>
            <person name="Wang G."/>
        </authorList>
    </citation>
    <scope>NUCLEOTIDE SEQUENCE [LARGE SCALE GENOMIC DNA]</scope>
    <source>
        <strain evidence="17 18">R142</strain>
    </source>
</reference>
<dbReference type="GO" id="GO:0006826">
    <property type="term" value="P:iron ion transport"/>
    <property type="evidence" value="ECO:0007669"/>
    <property type="project" value="UniProtKB-KW"/>
</dbReference>
<keyword evidence="17" id="KW-0675">Receptor</keyword>
<feature type="region of interest" description="Disordered" evidence="13">
    <location>
        <begin position="448"/>
        <end position="474"/>
    </location>
</feature>
<keyword evidence="8 12" id="KW-0798">TonB box</keyword>
<proteinExistence type="inferred from homology"/>
<dbReference type="Gene3D" id="2.40.170.20">
    <property type="entry name" value="TonB-dependent receptor, beta-barrel domain"/>
    <property type="match status" value="1"/>
</dbReference>
<accession>A0A545TVE7</accession>
<dbReference type="InterPro" id="IPR036942">
    <property type="entry name" value="Beta-barrel_TonB_sf"/>
</dbReference>
<evidence type="ECO:0000256" key="10">
    <source>
        <dbReference type="ARBA" id="ARBA00023237"/>
    </source>
</evidence>
<dbReference type="Proteomes" id="UP000319732">
    <property type="component" value="Unassembled WGS sequence"/>
</dbReference>
<keyword evidence="2 11" id="KW-0813">Transport</keyword>
<dbReference type="RefSeq" id="WP_142903851.1">
    <property type="nucleotide sequence ID" value="NZ_ML660091.1"/>
</dbReference>
<dbReference type="Pfam" id="PF07715">
    <property type="entry name" value="Plug"/>
    <property type="match status" value="1"/>
</dbReference>
<evidence type="ECO:0000256" key="9">
    <source>
        <dbReference type="ARBA" id="ARBA00023136"/>
    </source>
</evidence>
<evidence type="ECO:0000256" key="5">
    <source>
        <dbReference type="ARBA" id="ARBA00022692"/>
    </source>
</evidence>
<dbReference type="PANTHER" id="PTHR32552:SF81">
    <property type="entry name" value="TONB-DEPENDENT OUTER MEMBRANE RECEPTOR"/>
    <property type="match status" value="1"/>
</dbReference>
<evidence type="ECO:0000256" key="2">
    <source>
        <dbReference type="ARBA" id="ARBA00022448"/>
    </source>
</evidence>
<name>A0A545TVE7_9GAMM</name>
<feature type="domain" description="TonB-dependent receptor plug" evidence="16">
    <location>
        <begin position="48"/>
        <end position="154"/>
    </location>
</feature>
<evidence type="ECO:0000313" key="18">
    <source>
        <dbReference type="Proteomes" id="UP000319732"/>
    </source>
</evidence>
<dbReference type="OrthoDB" id="7051185at2"/>
<dbReference type="SUPFAM" id="SSF56935">
    <property type="entry name" value="Porins"/>
    <property type="match status" value="1"/>
</dbReference>
<dbReference type="EMBL" id="VHSG01000008">
    <property type="protein sequence ID" value="TQV81190.1"/>
    <property type="molecule type" value="Genomic_DNA"/>
</dbReference>
<evidence type="ECO:0000256" key="11">
    <source>
        <dbReference type="PROSITE-ProRule" id="PRU01360"/>
    </source>
</evidence>
<evidence type="ECO:0000259" key="16">
    <source>
        <dbReference type="Pfam" id="PF07715"/>
    </source>
</evidence>
<dbReference type="Pfam" id="PF00593">
    <property type="entry name" value="TonB_dep_Rec_b-barrel"/>
    <property type="match status" value="1"/>
</dbReference>
<keyword evidence="3 11" id="KW-1134">Transmembrane beta strand</keyword>
<evidence type="ECO:0000256" key="4">
    <source>
        <dbReference type="ARBA" id="ARBA00022496"/>
    </source>
</evidence>
<dbReference type="InterPro" id="IPR000531">
    <property type="entry name" value="Beta-barrel_TonB"/>
</dbReference>
<evidence type="ECO:0000259" key="15">
    <source>
        <dbReference type="Pfam" id="PF00593"/>
    </source>
</evidence>
<evidence type="ECO:0000256" key="6">
    <source>
        <dbReference type="ARBA" id="ARBA00023004"/>
    </source>
</evidence>
<keyword evidence="18" id="KW-1185">Reference proteome</keyword>
<evidence type="ECO:0000256" key="8">
    <source>
        <dbReference type="ARBA" id="ARBA00023077"/>
    </source>
</evidence>
<dbReference type="AlphaFoldDB" id="A0A545TVE7"/>
<evidence type="ECO:0000256" key="14">
    <source>
        <dbReference type="SAM" id="SignalP"/>
    </source>
</evidence>
<evidence type="ECO:0000256" key="1">
    <source>
        <dbReference type="ARBA" id="ARBA00004571"/>
    </source>
</evidence>
<feature type="domain" description="TonB-dependent receptor-like beta-barrel" evidence="15">
    <location>
        <begin position="291"/>
        <end position="720"/>
    </location>
</feature>
<keyword evidence="10 11" id="KW-0998">Cell outer membrane</keyword>
<sequence>MSSKKLLARHMAAVTAAAALLPGPAGADTGAFELEEIVVTAQKREQNLQDVGISVTAIDSQAMSRAGIEDVSRLELVTPGVSYGFIGSDAKIAIRGANSNNTFADNSSIAGFFIDGVYRPRASQQSQAYFDVERIEVLKGPQGTLYGRNTFAGAVNLYTRRPDTEALSGGLKTSFSRFSKFTTEAFINAPVNDELALRFAINTKDSDGWIENRGDGEDYGQDDALNYRASLLWTPADNLEVLVRYTSLSEEGITAGIFAAEGICQPVNENGITDAFGRFVNCDNPYPGSDGDSFFDEPYEVATDVDAKRDNEEENITLDIGWDIGDSLTLRSITSYTEFDSEFDWDGDWSNVPGYVFYWDEEVESVTQEVQLSSDNDGPFTWTAGLYYSVDDIGFGFSQYRVAPFPFSDFADFQEIETTTKGAFFQGEYALTDTLRLIAGVRNNEEEKDTKTFAGASTDAGGDPLPGVNPTSLDGRPRDLYRYTLREDRSAVREFDIVTWKAGAEWDATDNVMVYGNVSTGFLSGGVNSDGSPFEQQESKAFEVGFKSRWADNTLQLNVAAYRNEFTNLTTQELIQLGGADVTITVNGGEIDAQGLEVELVWLPTEKWLISAGASFMDSEFGKFGVANPFEQANGVEQAFLDLKGDTPPWSPDMTLSVSVGYDIDLGDMGRLTPFLQTYYSDEYSTDDVVTYRTQRQDAYSKTDLRLIWTSLSEKLSAEVFIENAEDEEVLARTNVGGFDLVQSSYLYPRNYGVKFNYNF</sequence>
<keyword evidence="9 11" id="KW-0472">Membrane</keyword>
<evidence type="ECO:0000313" key="17">
    <source>
        <dbReference type="EMBL" id="TQV81190.1"/>
    </source>
</evidence>
<keyword evidence="7" id="KW-0406">Ion transport</keyword>
<keyword evidence="4" id="KW-0410">Iron transport</keyword>
<protein>
    <submittedName>
        <fullName evidence="17">TonB-dependent receptor</fullName>
    </submittedName>
</protein>
<dbReference type="PANTHER" id="PTHR32552">
    <property type="entry name" value="FERRICHROME IRON RECEPTOR-RELATED"/>
    <property type="match status" value="1"/>
</dbReference>
<keyword evidence="5 11" id="KW-0812">Transmembrane</keyword>
<evidence type="ECO:0000256" key="7">
    <source>
        <dbReference type="ARBA" id="ARBA00023065"/>
    </source>
</evidence>
<evidence type="ECO:0000256" key="13">
    <source>
        <dbReference type="SAM" id="MobiDB-lite"/>
    </source>
</evidence>
<dbReference type="InterPro" id="IPR039426">
    <property type="entry name" value="TonB-dep_rcpt-like"/>
</dbReference>
<feature type="chain" id="PRO_5022056542" evidence="14">
    <location>
        <begin position="28"/>
        <end position="760"/>
    </location>
</feature>
<feature type="signal peptide" evidence="14">
    <location>
        <begin position="1"/>
        <end position="27"/>
    </location>
</feature>
<dbReference type="GO" id="GO:0009279">
    <property type="term" value="C:cell outer membrane"/>
    <property type="evidence" value="ECO:0007669"/>
    <property type="project" value="UniProtKB-SubCell"/>
</dbReference>
<comment type="caution">
    <text evidence="17">The sequence shown here is derived from an EMBL/GenBank/DDBJ whole genome shotgun (WGS) entry which is preliminary data.</text>
</comment>
<dbReference type="InterPro" id="IPR012910">
    <property type="entry name" value="Plug_dom"/>
</dbReference>
<evidence type="ECO:0000256" key="3">
    <source>
        <dbReference type="ARBA" id="ARBA00022452"/>
    </source>
</evidence>
<comment type="similarity">
    <text evidence="11 12">Belongs to the TonB-dependent receptor family.</text>
</comment>
<keyword evidence="14" id="KW-0732">Signal</keyword>
<gene>
    <name evidence="17" type="ORF">FKG94_08775</name>
</gene>
<keyword evidence="6" id="KW-0408">Iron</keyword>
<organism evidence="17 18">
    <name type="scientific">Exilibacterium tricleocarpae</name>
    <dbReference type="NCBI Taxonomy" id="2591008"/>
    <lineage>
        <taxon>Bacteria</taxon>
        <taxon>Pseudomonadati</taxon>
        <taxon>Pseudomonadota</taxon>
        <taxon>Gammaproteobacteria</taxon>
        <taxon>Cellvibrionales</taxon>
        <taxon>Cellvibrionaceae</taxon>
        <taxon>Exilibacterium</taxon>
    </lineage>
</organism>